<dbReference type="OrthoDB" id="786736at2759"/>
<reference evidence="3" key="1">
    <citation type="journal article" date="2020" name="Genome Biol.">
        <title>Gamete binning: chromosome-level and haplotype-resolved genome assembly enabled by high-throughput single-cell sequencing of gamete genomes.</title>
        <authorList>
            <person name="Campoy J.A."/>
            <person name="Sun H."/>
            <person name="Goel M."/>
            <person name="Jiao W.-B."/>
            <person name="Folz-Donahue K."/>
            <person name="Wang N."/>
            <person name="Rubio M."/>
            <person name="Liu C."/>
            <person name="Kukat C."/>
            <person name="Ruiz D."/>
            <person name="Huettel B."/>
            <person name="Schneeberger K."/>
        </authorList>
    </citation>
    <scope>NUCLEOTIDE SEQUENCE [LARGE SCALE GENOMIC DNA]</scope>
    <source>
        <strain evidence="3">cv. Rojo Pasion</strain>
    </source>
</reference>
<dbReference type="Proteomes" id="UP000507245">
    <property type="component" value="Unassembled WGS sequence"/>
</dbReference>
<feature type="compositionally biased region" description="Acidic residues" evidence="1">
    <location>
        <begin position="84"/>
        <end position="93"/>
    </location>
</feature>
<keyword evidence="3" id="KW-1185">Reference proteome</keyword>
<organism evidence="2 3">
    <name type="scientific">Prunus armeniaca</name>
    <name type="common">Apricot</name>
    <name type="synonym">Armeniaca vulgaris</name>
    <dbReference type="NCBI Taxonomy" id="36596"/>
    <lineage>
        <taxon>Eukaryota</taxon>
        <taxon>Viridiplantae</taxon>
        <taxon>Streptophyta</taxon>
        <taxon>Embryophyta</taxon>
        <taxon>Tracheophyta</taxon>
        <taxon>Spermatophyta</taxon>
        <taxon>Magnoliopsida</taxon>
        <taxon>eudicotyledons</taxon>
        <taxon>Gunneridae</taxon>
        <taxon>Pentapetalae</taxon>
        <taxon>rosids</taxon>
        <taxon>fabids</taxon>
        <taxon>Rosales</taxon>
        <taxon>Rosaceae</taxon>
        <taxon>Amygdaloideae</taxon>
        <taxon>Amygdaleae</taxon>
        <taxon>Prunus</taxon>
    </lineage>
</organism>
<sequence>MITLSTPSGKAKLLPYHGKASHLQHSLSHSLSTSPVLTCSTQPPARAHIAGDSIFLPASQRPNGGDTCRSHHEPIAINQAIRETDEDDEVDMPIDEKPALPRTRNRPKREV</sequence>
<proteinExistence type="predicted"/>
<dbReference type="AlphaFoldDB" id="A0A6J5WKN5"/>
<feature type="region of interest" description="Disordered" evidence="1">
    <location>
        <begin position="82"/>
        <end position="111"/>
    </location>
</feature>
<evidence type="ECO:0000313" key="2">
    <source>
        <dbReference type="EMBL" id="CAB4298788.1"/>
    </source>
</evidence>
<evidence type="ECO:0000256" key="1">
    <source>
        <dbReference type="SAM" id="MobiDB-lite"/>
    </source>
</evidence>
<evidence type="ECO:0000313" key="3">
    <source>
        <dbReference type="Proteomes" id="UP000507245"/>
    </source>
</evidence>
<protein>
    <submittedName>
        <fullName evidence="2">Uncharacterized protein</fullName>
    </submittedName>
</protein>
<dbReference type="EMBL" id="CAEKKB010000002">
    <property type="protein sequence ID" value="CAB4298788.1"/>
    <property type="molecule type" value="Genomic_DNA"/>
</dbReference>
<gene>
    <name evidence="2" type="ORF">ORAREDHAP_LOCUS11581</name>
</gene>
<accession>A0A6J5WKN5</accession>
<name>A0A6J5WKN5_PRUAR</name>